<evidence type="ECO:0000313" key="1">
    <source>
        <dbReference type="EMBL" id="ASM71502.1"/>
    </source>
</evidence>
<gene>
    <name evidence="1" type="ORF">SULPSESMR1_00670</name>
</gene>
<name>A0A221JXN3_9RHOB</name>
<dbReference type="OrthoDB" id="7390113at2"/>
<dbReference type="AlphaFoldDB" id="A0A221JXN3"/>
<dbReference type="PANTHER" id="PTHR30050">
    <property type="entry name" value="CHROMOSOMAL REPLICATION INITIATOR PROTEIN DNAA"/>
    <property type="match status" value="1"/>
</dbReference>
<keyword evidence="2" id="KW-1185">Reference proteome</keyword>
<dbReference type="GO" id="GO:0006270">
    <property type="term" value="P:DNA replication initiation"/>
    <property type="evidence" value="ECO:0007669"/>
    <property type="project" value="TreeGrafter"/>
</dbReference>
<dbReference type="Gene3D" id="3.40.50.300">
    <property type="entry name" value="P-loop containing nucleotide triphosphate hydrolases"/>
    <property type="match status" value="1"/>
</dbReference>
<sequence>MPQQLSFDLPVRTALGRDDFMVSPGNAVAVSLIETWTNWPEGKLVLTGPPGSGKTHLTHVWAGLTGAQIVAARDLADADIPDLAGGAIAVEDVPQIANDPEAMTALFHLHNLVLANRQPLLMTGRGAPVYWGLSLPDLQSRVGGTPAAILELPDDALLTAVLAKLFADRQLKPRVDVIPYLTLHMERSFDAARQMVAALDAESLSAQKPLTRALAAKVLGRETG</sequence>
<dbReference type="RefSeq" id="WP_089419554.1">
    <property type="nucleotide sequence ID" value="NZ_CP022415.1"/>
</dbReference>
<dbReference type="PANTHER" id="PTHR30050:SF5">
    <property type="entry name" value="DNAA REGULATORY INACTIVATOR HDA"/>
    <property type="match status" value="1"/>
</dbReference>
<dbReference type="EMBL" id="CP022415">
    <property type="protein sequence ID" value="ASM71502.1"/>
    <property type="molecule type" value="Genomic_DNA"/>
</dbReference>
<evidence type="ECO:0000313" key="2">
    <source>
        <dbReference type="Proteomes" id="UP000199754"/>
    </source>
</evidence>
<reference evidence="1 2" key="1">
    <citation type="submission" date="2017-07" db="EMBL/GenBank/DDBJ databases">
        <title>Genome Sequence of Sulfitobacter pseudonitzschiae Strain SMR1 Isolated from a culture of the Diatom Skeletonema marinoi.</title>
        <authorList>
            <person name="Topel M."/>
            <person name="Pinder M.I.M."/>
            <person name="Johansson O.N."/>
            <person name="Kourtchenko O."/>
            <person name="Godhe A."/>
            <person name="Clarke A.K."/>
        </authorList>
    </citation>
    <scope>NUCLEOTIDE SEQUENCE [LARGE SCALE GENOMIC DNA]</scope>
    <source>
        <strain evidence="1 2">SMR1</strain>
    </source>
</reference>
<dbReference type="GO" id="GO:0005886">
    <property type="term" value="C:plasma membrane"/>
    <property type="evidence" value="ECO:0007669"/>
    <property type="project" value="TreeGrafter"/>
</dbReference>
<dbReference type="SUPFAM" id="SSF52540">
    <property type="entry name" value="P-loop containing nucleoside triphosphate hydrolases"/>
    <property type="match status" value="1"/>
</dbReference>
<protein>
    <submittedName>
        <fullName evidence="1">Chromosomal replication initiator DnaA</fullName>
    </submittedName>
</protein>
<organism evidence="1 2">
    <name type="scientific">Pseudosulfitobacter pseudonitzschiae</name>
    <dbReference type="NCBI Taxonomy" id="1402135"/>
    <lineage>
        <taxon>Bacteria</taxon>
        <taxon>Pseudomonadati</taxon>
        <taxon>Pseudomonadota</taxon>
        <taxon>Alphaproteobacteria</taxon>
        <taxon>Rhodobacterales</taxon>
        <taxon>Roseobacteraceae</taxon>
        <taxon>Pseudosulfitobacter</taxon>
    </lineage>
</organism>
<dbReference type="STRING" id="1402135.SAMN05444149_10172"/>
<proteinExistence type="predicted"/>
<dbReference type="GO" id="GO:0003688">
    <property type="term" value="F:DNA replication origin binding"/>
    <property type="evidence" value="ECO:0007669"/>
    <property type="project" value="TreeGrafter"/>
</dbReference>
<dbReference type="InterPro" id="IPR027417">
    <property type="entry name" value="P-loop_NTPase"/>
</dbReference>
<accession>A0A221JXN3</accession>
<dbReference type="KEGG" id="spse:SULPSESMR1_00670"/>
<dbReference type="Gene3D" id="1.10.8.60">
    <property type="match status" value="1"/>
</dbReference>
<dbReference type="Proteomes" id="UP000199754">
    <property type="component" value="Chromosome"/>
</dbReference>